<dbReference type="InterPro" id="IPR011004">
    <property type="entry name" value="Trimer_LpxA-like_sf"/>
</dbReference>
<evidence type="ECO:0000256" key="2">
    <source>
        <dbReference type="ARBA" id="ARBA00022737"/>
    </source>
</evidence>
<feature type="compositionally biased region" description="Polar residues" evidence="4">
    <location>
        <begin position="102"/>
        <end position="114"/>
    </location>
</feature>
<protein>
    <submittedName>
        <fullName evidence="5">Acetyltransferase-like isoleucine patch superfamily enzyme</fullName>
    </submittedName>
</protein>
<dbReference type="Gene3D" id="2.160.10.10">
    <property type="entry name" value="Hexapeptide repeat proteins"/>
    <property type="match status" value="1"/>
</dbReference>
<dbReference type="AlphaFoldDB" id="A0A7W5DY26"/>
<reference evidence="5 6" key="1">
    <citation type="submission" date="2020-08" db="EMBL/GenBank/DDBJ databases">
        <title>Genomic Encyclopedia of Type Strains, Phase III (KMG-III): the genomes of soil and plant-associated and newly described type strains.</title>
        <authorList>
            <person name="Whitman W."/>
        </authorList>
    </citation>
    <scope>NUCLEOTIDE SEQUENCE [LARGE SCALE GENOMIC DNA]</scope>
    <source>
        <strain evidence="5 6">CECT 8075</strain>
    </source>
</reference>
<dbReference type="InterPro" id="IPR001451">
    <property type="entry name" value="Hexapep"/>
</dbReference>
<dbReference type="Pfam" id="PF00132">
    <property type="entry name" value="Hexapep"/>
    <property type="match status" value="1"/>
</dbReference>
<dbReference type="InterPro" id="IPR051159">
    <property type="entry name" value="Hexapeptide_acetyltransf"/>
</dbReference>
<dbReference type="PROSITE" id="PS00101">
    <property type="entry name" value="HEXAPEP_TRANSFERASES"/>
    <property type="match status" value="1"/>
</dbReference>
<accession>A0A7W5DY26</accession>
<keyword evidence="3" id="KW-0012">Acyltransferase</keyword>
<evidence type="ECO:0000313" key="5">
    <source>
        <dbReference type="EMBL" id="MBB3206292.1"/>
    </source>
</evidence>
<gene>
    <name evidence="5" type="ORF">FHS27_002101</name>
</gene>
<dbReference type="Proteomes" id="UP000536179">
    <property type="component" value="Unassembled WGS sequence"/>
</dbReference>
<dbReference type="InterPro" id="IPR018357">
    <property type="entry name" value="Hexapep_transf_CS"/>
</dbReference>
<dbReference type="EMBL" id="JACHXU010000006">
    <property type="protein sequence ID" value="MBB3206292.1"/>
    <property type="molecule type" value="Genomic_DNA"/>
</dbReference>
<comment type="caution">
    <text evidence="5">The sequence shown here is derived from an EMBL/GenBank/DDBJ whole genome shotgun (WGS) entry which is preliminary data.</text>
</comment>
<proteinExistence type="predicted"/>
<dbReference type="GO" id="GO:0016746">
    <property type="term" value="F:acyltransferase activity"/>
    <property type="evidence" value="ECO:0007669"/>
    <property type="project" value="UniProtKB-KW"/>
</dbReference>
<name>A0A7W5DY26_9BACT</name>
<sequence>MTERVTIGNRVLIGPHSFITDHNHQLNGIGPISLQGCESNPVSIGDDVWIGTGATILPGVKVGTGAVIAAGAVVTHDVDDLDIVGGVPARHIRSRRDADLASDNTEVEQNQEAK</sequence>
<keyword evidence="6" id="KW-1185">Reference proteome</keyword>
<dbReference type="PANTHER" id="PTHR23416">
    <property type="entry name" value="SIALIC ACID SYNTHASE-RELATED"/>
    <property type="match status" value="1"/>
</dbReference>
<keyword evidence="2" id="KW-0677">Repeat</keyword>
<organism evidence="5 6">
    <name type="scientific">Aporhodopirellula rubra</name>
    <dbReference type="NCBI Taxonomy" id="980271"/>
    <lineage>
        <taxon>Bacteria</taxon>
        <taxon>Pseudomonadati</taxon>
        <taxon>Planctomycetota</taxon>
        <taxon>Planctomycetia</taxon>
        <taxon>Pirellulales</taxon>
        <taxon>Pirellulaceae</taxon>
        <taxon>Aporhodopirellula</taxon>
    </lineage>
</organism>
<evidence type="ECO:0000256" key="3">
    <source>
        <dbReference type="ARBA" id="ARBA00023315"/>
    </source>
</evidence>
<evidence type="ECO:0000256" key="4">
    <source>
        <dbReference type="SAM" id="MobiDB-lite"/>
    </source>
</evidence>
<dbReference type="CDD" id="cd04647">
    <property type="entry name" value="LbH_MAT_like"/>
    <property type="match status" value="1"/>
</dbReference>
<evidence type="ECO:0000313" key="6">
    <source>
        <dbReference type="Proteomes" id="UP000536179"/>
    </source>
</evidence>
<dbReference type="SUPFAM" id="SSF51161">
    <property type="entry name" value="Trimeric LpxA-like enzymes"/>
    <property type="match status" value="1"/>
</dbReference>
<keyword evidence="1 5" id="KW-0808">Transferase</keyword>
<feature type="region of interest" description="Disordered" evidence="4">
    <location>
        <begin position="95"/>
        <end position="114"/>
    </location>
</feature>
<evidence type="ECO:0000256" key="1">
    <source>
        <dbReference type="ARBA" id="ARBA00022679"/>
    </source>
</evidence>